<evidence type="ECO:0000256" key="2">
    <source>
        <dbReference type="ARBA" id="ARBA00022676"/>
    </source>
</evidence>
<dbReference type="EC" id="2.4.1.-" evidence="9"/>
<protein>
    <submittedName>
        <fullName evidence="9">Alpha-1,6-mannosyltransferase</fullName>
        <ecNumber evidence="9">2.4.1.-</ecNumber>
    </submittedName>
</protein>
<comment type="caution">
    <text evidence="9">The sequence shown here is derived from an EMBL/GenBank/DDBJ whole genome shotgun (WGS) entry which is preliminary data.</text>
</comment>
<dbReference type="GO" id="GO:0016757">
    <property type="term" value="F:glycosyltransferase activity"/>
    <property type="evidence" value="ECO:0007669"/>
    <property type="project" value="UniProtKB-KW"/>
</dbReference>
<accession>A0A7W7G341</accession>
<keyword evidence="5 8" id="KW-1133">Transmembrane helix</keyword>
<dbReference type="InterPro" id="IPR049829">
    <property type="entry name" value="MptA/B-like"/>
</dbReference>
<dbReference type="EMBL" id="JACHMF010000001">
    <property type="protein sequence ID" value="MBB4694477.1"/>
    <property type="molecule type" value="Genomic_DNA"/>
</dbReference>
<keyword evidence="3 9" id="KW-0808">Transferase</keyword>
<name>A0A7W7G341_9ACTN</name>
<evidence type="ECO:0000256" key="8">
    <source>
        <dbReference type="SAM" id="Phobius"/>
    </source>
</evidence>
<feature type="transmembrane region" description="Helical" evidence="8">
    <location>
        <begin position="164"/>
        <end position="184"/>
    </location>
</feature>
<dbReference type="RefSeq" id="WP_221477298.1">
    <property type="nucleotide sequence ID" value="NZ_BOMC01000037.1"/>
</dbReference>
<comment type="subcellular location">
    <subcellularLocation>
        <location evidence="1">Membrane</location>
        <topology evidence="1">Multi-pass membrane protein</topology>
    </subcellularLocation>
</comment>
<evidence type="ECO:0000256" key="6">
    <source>
        <dbReference type="ARBA" id="ARBA00023136"/>
    </source>
</evidence>
<comment type="similarity">
    <text evidence="7">Belongs to the MptA/B family.</text>
</comment>
<feature type="transmembrane region" description="Helical" evidence="8">
    <location>
        <begin position="433"/>
        <end position="452"/>
    </location>
</feature>
<evidence type="ECO:0000256" key="7">
    <source>
        <dbReference type="ARBA" id="ARBA00043987"/>
    </source>
</evidence>
<feature type="transmembrane region" description="Helical" evidence="8">
    <location>
        <begin position="403"/>
        <end position="421"/>
    </location>
</feature>
<proteinExistence type="inferred from homology"/>
<organism evidence="9 10">
    <name type="scientific">Paractinoplanes abujensis</name>
    <dbReference type="NCBI Taxonomy" id="882441"/>
    <lineage>
        <taxon>Bacteria</taxon>
        <taxon>Bacillati</taxon>
        <taxon>Actinomycetota</taxon>
        <taxon>Actinomycetes</taxon>
        <taxon>Micromonosporales</taxon>
        <taxon>Micromonosporaceae</taxon>
        <taxon>Paractinoplanes</taxon>
    </lineage>
</organism>
<feature type="transmembrane region" description="Helical" evidence="8">
    <location>
        <begin position="487"/>
        <end position="508"/>
    </location>
</feature>
<evidence type="ECO:0000256" key="5">
    <source>
        <dbReference type="ARBA" id="ARBA00022989"/>
    </source>
</evidence>
<keyword evidence="4 8" id="KW-0812">Transmembrane</keyword>
<dbReference type="NCBIfam" id="NF038066">
    <property type="entry name" value="MptB"/>
    <property type="match status" value="1"/>
</dbReference>
<keyword evidence="10" id="KW-1185">Reference proteome</keyword>
<evidence type="ECO:0000256" key="4">
    <source>
        <dbReference type="ARBA" id="ARBA00022692"/>
    </source>
</evidence>
<dbReference type="GO" id="GO:0016020">
    <property type="term" value="C:membrane"/>
    <property type="evidence" value="ECO:0007669"/>
    <property type="project" value="UniProtKB-SubCell"/>
</dbReference>
<evidence type="ECO:0000256" key="1">
    <source>
        <dbReference type="ARBA" id="ARBA00004141"/>
    </source>
</evidence>
<evidence type="ECO:0000256" key="3">
    <source>
        <dbReference type="ARBA" id="ARBA00022679"/>
    </source>
</evidence>
<dbReference type="AlphaFoldDB" id="A0A7W7G341"/>
<feature type="transmembrane region" description="Helical" evidence="8">
    <location>
        <begin position="280"/>
        <end position="308"/>
    </location>
</feature>
<dbReference type="Pfam" id="PF26314">
    <property type="entry name" value="MptA_B_family"/>
    <property type="match status" value="1"/>
</dbReference>
<gene>
    <name evidence="9" type="ORF">BKA14_004625</name>
</gene>
<keyword evidence="2 9" id="KW-0328">Glycosyltransferase</keyword>
<feature type="transmembrane region" description="Helical" evidence="8">
    <location>
        <begin position="51"/>
        <end position="69"/>
    </location>
</feature>
<feature type="transmembrane region" description="Helical" evidence="8">
    <location>
        <begin position="76"/>
        <end position="94"/>
    </location>
</feature>
<dbReference type="Proteomes" id="UP000542742">
    <property type="component" value="Unassembled WGS sequence"/>
</dbReference>
<keyword evidence="6 8" id="KW-0472">Membrane</keyword>
<feature type="transmembrane region" description="Helical" evidence="8">
    <location>
        <begin position="340"/>
        <end position="362"/>
    </location>
</feature>
<sequence length="533" mass="54756">MPRPAVVRYGGLAGSLALAAAAWLGGATDPWQPTITPGTIFAGDNGVLLPLAWLAGTGLLIAAWVAGVRSAPTARWAYVTAVLWMLPLLAFLPLGSYDAYSYACQGWQQSAGLDPYGGGVDVLGCPWADAVAPTWRDAPAPYGPLFLVLAGVAAQTGSLTVTLAGLRVIALLGIALIAVALPTLARRGGVPPGRAVWLVLACPLVPIHLVSGAHNDALMVGLVAAGLALAIRANPAGSAASAGFAASADSATSAGRGAGAVADSGETIRATGRRADLAGWAAGLLLGLAIAVKATALVVVPFALLLMIERYPQFRGASPGPVDSREVSSAQRRKFGPRPWWLGPVIRVVAGALVGLAAASLVSGRGFGWVTALSGSGKSVQWTSPPTAVGMAIGLFGPDAVPVTRVLGIVALAFVLVVLWWKARDNNPLRYAGYALAATVLLAPVFHPWYALWPLAILAATLHTHLNWLVVPCAVVSALCLPDGYNLALAVKTQGAVAMTVFLVWIVVHEAKIRSAGRRRADHVADRLSGPDA</sequence>
<feature type="transmembrane region" description="Helical" evidence="8">
    <location>
        <begin position="196"/>
        <end position="214"/>
    </location>
</feature>
<evidence type="ECO:0000313" key="10">
    <source>
        <dbReference type="Proteomes" id="UP000542742"/>
    </source>
</evidence>
<evidence type="ECO:0000313" key="9">
    <source>
        <dbReference type="EMBL" id="MBB4694477.1"/>
    </source>
</evidence>
<reference evidence="9 10" key="1">
    <citation type="submission" date="2020-08" db="EMBL/GenBank/DDBJ databases">
        <title>Sequencing the genomes of 1000 actinobacteria strains.</title>
        <authorList>
            <person name="Klenk H.-P."/>
        </authorList>
    </citation>
    <scope>NUCLEOTIDE SEQUENCE [LARGE SCALE GENOMIC DNA]</scope>
    <source>
        <strain evidence="9 10">DSM 45518</strain>
    </source>
</reference>